<sequence length="504" mass="58002">MPKIKSVTKKKSEDSKKRPDVCDRSMNFQECELAVLRQAVDENEETRSRRVVSSDEIKQILEIVETFIINKKLVCYGGTAINNILPSYAQFYDRDLELPDYDFFSANALEDAKELADIYYKAGYEDVEAKSGVHEGTFKVFVNYIPIADITEIISPLFSKLQGEAIMRAGILYAPPNYLRMAMFLELSRPEGDVSRWEKVLKRLTLLNKFYPLKSSLCGQIDFQRNMASPNKDKSDILFEIIRNNLVDQGVVFFGAYANSIYSQYMPKNVQRRLKKVPDFEVLSLEIDRTALILSEELKRSGFQDVVTNEIEAIGELVPRKIEVMVGKEVLAYIYEPIACHSYNTITLGKSKVNIATIDTILTFYLSFLYVNSDGEYDSDRLLCMAQFLFDVQEKNRLSQKGLLKRFNMQCIGKQPTLEEMRAEKAEKFKELKSKRNSREFERWFLRYVPLQLDESREDSSKSKEVTPSKKTVKKKPKTKKANKSVKAGKKGNGVMSRIQKLLK</sequence>
<dbReference type="GO" id="GO:0016740">
    <property type="term" value="F:transferase activity"/>
    <property type="evidence" value="ECO:0007669"/>
    <property type="project" value="UniProtKB-KW"/>
</dbReference>
<feature type="domain" description="Poly(A) polymerase catalytic subunit" evidence="9">
    <location>
        <begin position="62"/>
        <end position="190"/>
    </location>
</feature>
<protein>
    <recommendedName>
        <fullName evidence="9">Poly(A) polymerase catalytic subunit domain-containing protein</fullName>
    </recommendedName>
</protein>
<dbReference type="EMBL" id="MN738750">
    <property type="protein sequence ID" value="QHS83187.1"/>
    <property type="molecule type" value="Genomic_DNA"/>
</dbReference>
<feature type="region of interest" description="Disordered" evidence="8">
    <location>
        <begin position="1"/>
        <end position="21"/>
    </location>
</feature>
<dbReference type="AlphaFoldDB" id="A0A6C0ATD5"/>
<evidence type="ECO:0000313" key="10">
    <source>
        <dbReference type="EMBL" id="QHS83187.1"/>
    </source>
</evidence>
<feature type="compositionally biased region" description="Basic and acidic residues" evidence="8">
    <location>
        <begin position="455"/>
        <end position="468"/>
    </location>
</feature>
<organism evidence="10">
    <name type="scientific">viral metagenome</name>
    <dbReference type="NCBI Taxonomy" id="1070528"/>
    <lineage>
        <taxon>unclassified sequences</taxon>
        <taxon>metagenomes</taxon>
        <taxon>organismal metagenomes</taxon>
    </lineage>
</organism>
<evidence type="ECO:0000256" key="3">
    <source>
        <dbReference type="ARBA" id="ARBA00022679"/>
    </source>
</evidence>
<reference evidence="10" key="1">
    <citation type="journal article" date="2020" name="Nature">
        <title>Giant virus diversity and host interactions through global metagenomics.</title>
        <authorList>
            <person name="Schulz F."/>
            <person name="Roux S."/>
            <person name="Paez-Espino D."/>
            <person name="Jungbluth S."/>
            <person name="Walsh D.A."/>
            <person name="Denef V.J."/>
            <person name="McMahon K.D."/>
            <person name="Konstantinidis K.T."/>
            <person name="Eloe-Fadrosh E.A."/>
            <person name="Kyrpides N.C."/>
            <person name="Woyke T."/>
        </authorList>
    </citation>
    <scope>NUCLEOTIDE SEQUENCE</scope>
    <source>
        <strain evidence="10">GVMAG-S-ERX555943-30</strain>
    </source>
</reference>
<accession>A0A6C0ATD5</accession>
<dbReference type="Pfam" id="PF19244">
    <property type="entry name" value="Poly_A_pol_cat"/>
    <property type="match status" value="1"/>
</dbReference>
<dbReference type="GO" id="GO:0044423">
    <property type="term" value="C:virion component"/>
    <property type="evidence" value="ECO:0007669"/>
    <property type="project" value="UniProtKB-KW"/>
</dbReference>
<feature type="compositionally biased region" description="Basic residues" evidence="8">
    <location>
        <begin position="471"/>
        <end position="490"/>
    </location>
</feature>
<evidence type="ECO:0000256" key="2">
    <source>
        <dbReference type="ARBA" id="ARBA00022664"/>
    </source>
</evidence>
<dbReference type="GO" id="GO:0005524">
    <property type="term" value="F:ATP binding"/>
    <property type="evidence" value="ECO:0007669"/>
    <property type="project" value="UniProtKB-KW"/>
</dbReference>
<feature type="compositionally biased region" description="Basic and acidic residues" evidence="8">
    <location>
        <begin position="10"/>
        <end position="21"/>
    </location>
</feature>
<name>A0A6C0ATD5_9ZZZZ</name>
<keyword evidence="4" id="KW-0547">Nucleotide-binding</keyword>
<proteinExistence type="predicted"/>
<evidence type="ECO:0000256" key="7">
    <source>
        <dbReference type="ARBA" id="ARBA00023163"/>
    </source>
</evidence>
<dbReference type="InterPro" id="IPR045355">
    <property type="entry name" value="PolyA_pol_cat_su"/>
</dbReference>
<dbReference type="GO" id="GO:0006397">
    <property type="term" value="P:mRNA processing"/>
    <property type="evidence" value="ECO:0007669"/>
    <property type="project" value="UniProtKB-KW"/>
</dbReference>
<keyword evidence="6" id="KW-0946">Virion</keyword>
<keyword evidence="2" id="KW-0507">mRNA processing</keyword>
<evidence type="ECO:0000256" key="4">
    <source>
        <dbReference type="ARBA" id="ARBA00022741"/>
    </source>
</evidence>
<evidence type="ECO:0000256" key="8">
    <source>
        <dbReference type="SAM" id="MobiDB-lite"/>
    </source>
</evidence>
<comment type="subcellular location">
    <subcellularLocation>
        <location evidence="1">Virion</location>
    </subcellularLocation>
</comment>
<keyword evidence="3" id="KW-0808">Transferase</keyword>
<evidence type="ECO:0000256" key="5">
    <source>
        <dbReference type="ARBA" id="ARBA00022840"/>
    </source>
</evidence>
<keyword evidence="7" id="KW-0804">Transcription</keyword>
<feature type="region of interest" description="Disordered" evidence="8">
    <location>
        <begin position="455"/>
        <end position="504"/>
    </location>
</feature>
<keyword evidence="5" id="KW-0067">ATP-binding</keyword>
<evidence type="ECO:0000259" key="9">
    <source>
        <dbReference type="Pfam" id="PF19244"/>
    </source>
</evidence>
<evidence type="ECO:0000256" key="6">
    <source>
        <dbReference type="ARBA" id="ARBA00022844"/>
    </source>
</evidence>
<evidence type="ECO:0000256" key="1">
    <source>
        <dbReference type="ARBA" id="ARBA00004328"/>
    </source>
</evidence>